<evidence type="ECO:0000313" key="3">
    <source>
        <dbReference type="EMBL" id="RPD39706.1"/>
    </source>
</evidence>
<sequence>MKIAILGSGEAGLTLAAGLTRLGHSVMIGTRHTGKPSLEEWQKENDKIKTGPYSEAAAFGDVIFLCTSWQGTKEAVEMAGIWNFKKKVLIDITNPLNGKGPDKSGRLELTPGGHAASGGEQVQAWLQDTMVVKALNSMGSQLMIDPSFTQGAPAMLIAGNDDLAKLAVSDLLSQIGWKDIVDTGSIEMSRHLESLYVLWFAYGFRNGSWNHAFGLLRK</sequence>
<accession>A0A3N4MCS2</accession>
<comment type="caution">
    <text evidence="3">The sequence shown here is derived from an EMBL/GenBank/DDBJ whole genome shotgun (WGS) entry which is preliminary data.</text>
</comment>
<proteinExistence type="predicted"/>
<dbReference type="Proteomes" id="UP000279089">
    <property type="component" value="Unassembled WGS sequence"/>
</dbReference>
<protein>
    <submittedName>
        <fullName evidence="3">DNA-binding protein</fullName>
    </submittedName>
</protein>
<evidence type="ECO:0000256" key="1">
    <source>
        <dbReference type="ARBA" id="ARBA00023002"/>
    </source>
</evidence>
<organism evidence="3 4">
    <name type="scientific">Chitinophaga barathri</name>
    <dbReference type="NCBI Taxonomy" id="1647451"/>
    <lineage>
        <taxon>Bacteria</taxon>
        <taxon>Pseudomonadati</taxon>
        <taxon>Bacteroidota</taxon>
        <taxon>Chitinophagia</taxon>
        <taxon>Chitinophagales</taxon>
        <taxon>Chitinophagaceae</taxon>
        <taxon>Chitinophaga</taxon>
    </lineage>
</organism>
<dbReference type="InterPro" id="IPR036291">
    <property type="entry name" value="NAD(P)-bd_dom_sf"/>
</dbReference>
<dbReference type="PANTHER" id="PTHR14239">
    <property type="entry name" value="DUDULIN-RELATED"/>
    <property type="match status" value="1"/>
</dbReference>
<dbReference type="OrthoDB" id="663900at2"/>
<dbReference type="AlphaFoldDB" id="A0A3N4MCS2"/>
<evidence type="ECO:0000313" key="4">
    <source>
        <dbReference type="Proteomes" id="UP000279089"/>
    </source>
</evidence>
<gene>
    <name evidence="3" type="ORF">EG028_18880</name>
</gene>
<dbReference type="InterPro" id="IPR028939">
    <property type="entry name" value="P5C_Rdtase_cat_N"/>
</dbReference>
<dbReference type="SUPFAM" id="SSF51735">
    <property type="entry name" value="NAD(P)-binding Rossmann-fold domains"/>
    <property type="match status" value="1"/>
</dbReference>
<keyword evidence="3" id="KW-0238">DNA-binding</keyword>
<dbReference type="InterPro" id="IPR051267">
    <property type="entry name" value="STEAP_metalloreductase"/>
</dbReference>
<dbReference type="Gene3D" id="3.40.50.720">
    <property type="entry name" value="NAD(P)-binding Rossmann-like Domain"/>
    <property type="match status" value="1"/>
</dbReference>
<evidence type="ECO:0000259" key="2">
    <source>
        <dbReference type="Pfam" id="PF03807"/>
    </source>
</evidence>
<reference evidence="4" key="1">
    <citation type="submission" date="2018-11" db="EMBL/GenBank/DDBJ databases">
        <title>Chitinophaga lutea sp.nov., isolate from arsenic contaminated soil.</title>
        <authorList>
            <person name="Zong Y."/>
        </authorList>
    </citation>
    <scope>NUCLEOTIDE SEQUENCE [LARGE SCALE GENOMIC DNA]</scope>
    <source>
        <strain evidence="4">YLT18</strain>
    </source>
</reference>
<name>A0A3N4MCS2_9BACT</name>
<keyword evidence="4" id="KW-1185">Reference proteome</keyword>
<dbReference type="GO" id="GO:0003677">
    <property type="term" value="F:DNA binding"/>
    <property type="evidence" value="ECO:0007669"/>
    <property type="project" value="UniProtKB-KW"/>
</dbReference>
<keyword evidence="1" id="KW-0560">Oxidoreductase</keyword>
<dbReference type="EMBL" id="RMBX01000010">
    <property type="protein sequence ID" value="RPD39706.1"/>
    <property type="molecule type" value="Genomic_DNA"/>
</dbReference>
<feature type="domain" description="Pyrroline-5-carboxylate reductase catalytic N-terminal" evidence="2">
    <location>
        <begin position="2"/>
        <end position="95"/>
    </location>
</feature>
<dbReference type="RefSeq" id="WP_120515844.1">
    <property type="nucleotide sequence ID" value="NZ_QXZY01000004.1"/>
</dbReference>
<dbReference type="Pfam" id="PF03807">
    <property type="entry name" value="F420_oxidored"/>
    <property type="match status" value="1"/>
</dbReference>
<dbReference type="GO" id="GO:0016491">
    <property type="term" value="F:oxidoreductase activity"/>
    <property type="evidence" value="ECO:0007669"/>
    <property type="project" value="UniProtKB-KW"/>
</dbReference>